<accession>A0ABS4J7S2</accession>
<comment type="caution">
    <text evidence="14">The sequence shown here is derived from an EMBL/GenBank/DDBJ whole genome shotgun (WGS) entry which is preliminary data.</text>
</comment>
<dbReference type="InterPro" id="IPR007621">
    <property type="entry name" value="TPM_dom"/>
</dbReference>
<dbReference type="Proteomes" id="UP001519287">
    <property type="component" value="Unassembled WGS sequence"/>
</dbReference>
<feature type="region of interest" description="Disordered" evidence="10">
    <location>
        <begin position="775"/>
        <end position="869"/>
    </location>
</feature>
<evidence type="ECO:0000256" key="12">
    <source>
        <dbReference type="SAM" id="SignalP"/>
    </source>
</evidence>
<evidence type="ECO:0000256" key="4">
    <source>
        <dbReference type="ARBA" id="ARBA00022989"/>
    </source>
</evidence>
<keyword evidence="7" id="KW-0717">Septation</keyword>
<evidence type="ECO:0000256" key="8">
    <source>
        <dbReference type="ARBA" id="ARBA00023306"/>
    </source>
</evidence>
<reference evidence="14 15" key="1">
    <citation type="submission" date="2021-03" db="EMBL/GenBank/DDBJ databases">
        <title>Genomic Encyclopedia of Type Strains, Phase IV (KMG-IV): sequencing the most valuable type-strain genomes for metagenomic binning, comparative biology and taxonomic classification.</title>
        <authorList>
            <person name="Goeker M."/>
        </authorList>
    </citation>
    <scope>NUCLEOTIDE SEQUENCE [LARGE SCALE GENOMIC DNA]</scope>
    <source>
        <strain evidence="14 15">DSM 26048</strain>
    </source>
</reference>
<keyword evidence="4 11" id="KW-1133">Transmembrane helix</keyword>
<evidence type="ECO:0000256" key="9">
    <source>
        <dbReference type="SAM" id="Coils"/>
    </source>
</evidence>
<dbReference type="Gene3D" id="3.10.310.50">
    <property type="match status" value="1"/>
</dbReference>
<feature type="compositionally biased region" description="Basic and acidic residues" evidence="10">
    <location>
        <begin position="802"/>
        <end position="818"/>
    </location>
</feature>
<dbReference type="InterPro" id="IPR010379">
    <property type="entry name" value="EzrA"/>
</dbReference>
<feature type="coiled-coil region" evidence="9">
    <location>
        <begin position="661"/>
        <end position="709"/>
    </location>
</feature>
<evidence type="ECO:0000256" key="10">
    <source>
        <dbReference type="SAM" id="MobiDB-lite"/>
    </source>
</evidence>
<dbReference type="Pfam" id="PF04536">
    <property type="entry name" value="TPM_phosphatase"/>
    <property type="match status" value="1"/>
</dbReference>
<keyword evidence="12" id="KW-0732">Signal</keyword>
<feature type="compositionally biased region" description="Low complexity" evidence="10">
    <location>
        <begin position="819"/>
        <end position="853"/>
    </location>
</feature>
<dbReference type="EMBL" id="JAGGLB010000040">
    <property type="protein sequence ID" value="MBP1995902.1"/>
    <property type="molecule type" value="Genomic_DNA"/>
</dbReference>
<feature type="transmembrane region" description="Helical" evidence="11">
    <location>
        <begin position="201"/>
        <end position="222"/>
    </location>
</feature>
<keyword evidence="6 11" id="KW-0472">Membrane</keyword>
<feature type="domain" description="TPM" evidence="13">
    <location>
        <begin position="31"/>
        <end position="158"/>
    </location>
</feature>
<evidence type="ECO:0000259" key="13">
    <source>
        <dbReference type="Pfam" id="PF04536"/>
    </source>
</evidence>
<evidence type="ECO:0000313" key="14">
    <source>
        <dbReference type="EMBL" id="MBP1995902.1"/>
    </source>
</evidence>
<evidence type="ECO:0000256" key="3">
    <source>
        <dbReference type="ARBA" id="ARBA00022692"/>
    </source>
</evidence>
<feature type="coiled-coil region" evidence="9">
    <location>
        <begin position="501"/>
        <end position="528"/>
    </location>
</feature>
<evidence type="ECO:0000256" key="11">
    <source>
        <dbReference type="SAM" id="Phobius"/>
    </source>
</evidence>
<dbReference type="Pfam" id="PF06160">
    <property type="entry name" value="EzrA"/>
    <property type="match status" value="1"/>
</dbReference>
<keyword evidence="15" id="KW-1185">Reference proteome</keyword>
<comment type="subcellular location">
    <subcellularLocation>
        <location evidence="1">Cell membrane</location>
        <topology evidence="1">Single-pass membrane protein</topology>
    </subcellularLocation>
</comment>
<sequence length="869" mass="98476">MKKLAGLFILLSLLFGQIAYAAEIPNKKGIVTDLAGMFPKDQIQSLEKASVDKTYKFYILTVESLGGENSADYASSVYNSWKLQANDILLLISKNERRIEMNFKNSELQAQMDALGPDYDQDGSLDQSKLEEFVTKHFIPWAKKGDFVQASLTLVNETNRLIAPVPVPTGSKEVATATALPASSSPTAAIQQKSTVDIEQIGTYVTFVVLAAAALVLIMIGWSKKRRLASLRPSISSLLVETHRANEELRPFMGMTQGTTARMVQAIDEQLASLMVQVGALEKEFEETKVFLLHIGKLNQLYGKYKKHIDMLAASLAERRKDIEHIVETDKTVKRSIHELADNLQTLKAELNKAVTETSFPLTRIFEECAVIETELKESDDLDVFDPIEAEKLIHSAAEKCKQTSHALKLVPGYKNKYHTFPATAADFREQIADIIRLNHLTNVMERLNPFARIDKSREIAETMYVELQQGNLNLVIKWAEEIDRLLAKALAMTNRQASLRQQNQKDIQFIENELKSCEAEVRYLSEELMRMRSAYTENHWKLLEERLVLMKSHLRGAEEQLPQIKLLSHDDRQEFDLARAGLDDWLTKLNEADTISRQCRDAFRSLDERLARARQQNDDLWQLFEQTRSLIHSESLPISTLWEQIIEAAYNSHQRLSGWLNAIRFNLDDIENELNRQRDSLTDFNQAVKQMIEEKRDAERQFQYAAQQYQAMHLRAGSRINGRRYSSSYSSLMDDAKSLMAKGLFAEAASRIGGVGTLINQMNHEYNQAIEAERAEERRKQAEHQRKLSRQRQESLQNQAKQERQERQKKQERKERQSSGGASWGGSSSSKNSSGGASWGSSSSSSSKSNKPNKPKPPGGNSSGGANW</sequence>
<evidence type="ECO:0000256" key="6">
    <source>
        <dbReference type="ARBA" id="ARBA00023136"/>
    </source>
</evidence>
<keyword evidence="8" id="KW-0131">Cell cycle</keyword>
<feature type="chain" id="PRO_5045205838" evidence="12">
    <location>
        <begin position="22"/>
        <end position="869"/>
    </location>
</feature>
<keyword evidence="5 9" id="KW-0175">Coiled coil</keyword>
<evidence type="ECO:0000256" key="7">
    <source>
        <dbReference type="ARBA" id="ARBA00023210"/>
    </source>
</evidence>
<protein>
    <submittedName>
        <fullName evidence="14">Membrane protein YgcG</fullName>
    </submittedName>
</protein>
<evidence type="ECO:0000313" key="15">
    <source>
        <dbReference type="Proteomes" id="UP001519287"/>
    </source>
</evidence>
<organism evidence="14 15">
    <name type="scientific">Paenibacillus eucommiae</name>
    <dbReference type="NCBI Taxonomy" id="1355755"/>
    <lineage>
        <taxon>Bacteria</taxon>
        <taxon>Bacillati</taxon>
        <taxon>Bacillota</taxon>
        <taxon>Bacilli</taxon>
        <taxon>Bacillales</taxon>
        <taxon>Paenibacillaceae</taxon>
        <taxon>Paenibacillus</taxon>
    </lineage>
</organism>
<dbReference type="RefSeq" id="WP_209977849.1">
    <property type="nucleotide sequence ID" value="NZ_JAGGLB010000040.1"/>
</dbReference>
<feature type="compositionally biased region" description="Basic and acidic residues" evidence="10">
    <location>
        <begin position="775"/>
        <end position="787"/>
    </location>
</feature>
<evidence type="ECO:0000256" key="2">
    <source>
        <dbReference type="ARBA" id="ARBA00022618"/>
    </source>
</evidence>
<name>A0ABS4J7S2_9BACL</name>
<evidence type="ECO:0000256" key="1">
    <source>
        <dbReference type="ARBA" id="ARBA00004162"/>
    </source>
</evidence>
<keyword evidence="2" id="KW-0132">Cell division</keyword>
<feature type="signal peptide" evidence="12">
    <location>
        <begin position="1"/>
        <end position="21"/>
    </location>
</feature>
<evidence type="ECO:0000256" key="5">
    <source>
        <dbReference type="ARBA" id="ARBA00023054"/>
    </source>
</evidence>
<proteinExistence type="predicted"/>
<keyword evidence="3 11" id="KW-0812">Transmembrane</keyword>
<gene>
    <name evidence="14" type="ORF">J2Z66_007544</name>
</gene>